<keyword evidence="12 15" id="KW-1133">Transmembrane helix</keyword>
<sequence length="449" mass="49863">MATVISRTATRLFGSLFWRTFMLIALLLAISLGIWFQSYRLFERAPRAQQIAMQVVSVVKLTRAALLYSDPARRRFLLLDLVQNEGIKVYPREKDDDFSVPTTNPFLTQLVQQEIRSRLGEETVIATTVNDIPGVWVSFEIEGDDYWVAISPERFERVPGIQWLWWSIAALLLSIIGAAFITSLVNHPLKRLANAARAIGGGGDPPTLPEHGASEVAQANHSFNQMVRDLRQLDDDRVVMLAGISHDLRTPLTRLRLETEMSPVDNTTREAMIADIEQMDAIIGQFLNYARPALETVEPVDLSALVQDAVGVYGAHDDVRVHVRAGDPVMAVANRMEVQRILDNLVENARRYAKDEDNGVAVVEISTRIEDKEAVLTVADHGSGVPEAQLPLLTRPFYRLDGARSEAKGAGLGMSIVNRILQRNGGRLMLANRPPPATGLVVSAFFRRA</sequence>
<dbReference type="InterPro" id="IPR003660">
    <property type="entry name" value="HAMP_dom"/>
</dbReference>
<reference evidence="18 19" key="1">
    <citation type="journal article" date="2015" name="Genome Announc.">
        <title>Complete Genome Sequence of Cupriavidus basilensis 4G11, Isolated from the Oak Ridge Field Research Center Site.</title>
        <authorList>
            <person name="Ray J."/>
            <person name="Waters R.J."/>
            <person name="Skerker J.M."/>
            <person name="Kuehl J.V."/>
            <person name="Price M.N."/>
            <person name="Huang J."/>
            <person name="Chakraborty R."/>
            <person name="Arkin A.P."/>
            <person name="Deutschbauer A."/>
        </authorList>
    </citation>
    <scope>NUCLEOTIDE SEQUENCE [LARGE SCALE GENOMIC DNA]</scope>
    <source>
        <strain evidence="18">4G11</strain>
    </source>
</reference>
<protein>
    <recommendedName>
        <fullName evidence="3">histidine kinase</fullName>
        <ecNumber evidence="3">2.7.13.3</ecNumber>
    </recommendedName>
</protein>
<organism evidence="18 19">
    <name type="scientific">Cupriavidus basilensis</name>
    <dbReference type="NCBI Taxonomy" id="68895"/>
    <lineage>
        <taxon>Bacteria</taxon>
        <taxon>Pseudomonadati</taxon>
        <taxon>Pseudomonadota</taxon>
        <taxon>Betaproteobacteria</taxon>
        <taxon>Burkholderiales</taxon>
        <taxon>Burkholderiaceae</taxon>
        <taxon>Cupriavidus</taxon>
    </lineage>
</organism>
<dbReference type="KEGG" id="cbw:RR42_m1594"/>
<dbReference type="GO" id="GO:0000155">
    <property type="term" value="F:phosphorelay sensor kinase activity"/>
    <property type="evidence" value="ECO:0007669"/>
    <property type="project" value="InterPro"/>
</dbReference>
<gene>
    <name evidence="18" type="ORF">RR42_m1594</name>
</gene>
<evidence type="ECO:0000256" key="12">
    <source>
        <dbReference type="ARBA" id="ARBA00022989"/>
    </source>
</evidence>
<dbReference type="SMART" id="SM00388">
    <property type="entry name" value="HisKA"/>
    <property type="match status" value="1"/>
</dbReference>
<dbReference type="PANTHER" id="PTHR44936">
    <property type="entry name" value="SENSOR PROTEIN CREC"/>
    <property type="match status" value="1"/>
</dbReference>
<keyword evidence="4" id="KW-1003">Cell membrane</keyword>
<evidence type="ECO:0000256" key="13">
    <source>
        <dbReference type="ARBA" id="ARBA00023012"/>
    </source>
</evidence>
<dbReference type="Pfam" id="PF02518">
    <property type="entry name" value="HATPase_c"/>
    <property type="match status" value="1"/>
</dbReference>
<keyword evidence="8 15" id="KW-0812">Transmembrane</keyword>
<dbReference type="InterPro" id="IPR036097">
    <property type="entry name" value="HisK_dim/P_sf"/>
</dbReference>
<dbReference type="InterPro" id="IPR005467">
    <property type="entry name" value="His_kinase_dom"/>
</dbReference>
<evidence type="ECO:0000256" key="9">
    <source>
        <dbReference type="ARBA" id="ARBA00022741"/>
    </source>
</evidence>
<evidence type="ECO:0000256" key="11">
    <source>
        <dbReference type="ARBA" id="ARBA00022840"/>
    </source>
</evidence>
<comment type="subcellular location">
    <subcellularLocation>
        <location evidence="2">Cell inner membrane</location>
        <topology evidence="2">Multi-pass membrane protein</topology>
    </subcellularLocation>
</comment>
<dbReference type="InterPro" id="IPR032408">
    <property type="entry name" value="RisS_PPD"/>
</dbReference>
<dbReference type="InterPro" id="IPR038421">
    <property type="entry name" value="RisS_PPD_sf"/>
</dbReference>
<evidence type="ECO:0000256" key="7">
    <source>
        <dbReference type="ARBA" id="ARBA00022679"/>
    </source>
</evidence>
<evidence type="ECO:0000259" key="16">
    <source>
        <dbReference type="PROSITE" id="PS50109"/>
    </source>
</evidence>
<comment type="catalytic activity">
    <reaction evidence="1">
        <text>ATP + protein L-histidine = ADP + protein N-phospho-L-histidine.</text>
        <dbReference type="EC" id="2.7.13.3"/>
    </reaction>
</comment>
<dbReference type="InterPro" id="IPR050980">
    <property type="entry name" value="2C_sensor_his_kinase"/>
</dbReference>
<dbReference type="PROSITE" id="PS50885">
    <property type="entry name" value="HAMP"/>
    <property type="match status" value="1"/>
</dbReference>
<dbReference type="Pfam" id="PF00672">
    <property type="entry name" value="HAMP"/>
    <property type="match status" value="1"/>
</dbReference>
<dbReference type="InterPro" id="IPR036890">
    <property type="entry name" value="HATPase_C_sf"/>
</dbReference>
<dbReference type="RefSeq" id="WP_043345424.1">
    <property type="nucleotide sequence ID" value="NZ_CP010536.1"/>
</dbReference>
<dbReference type="CDD" id="cd00082">
    <property type="entry name" value="HisKA"/>
    <property type="match status" value="1"/>
</dbReference>
<evidence type="ECO:0000256" key="1">
    <source>
        <dbReference type="ARBA" id="ARBA00000085"/>
    </source>
</evidence>
<evidence type="ECO:0000259" key="17">
    <source>
        <dbReference type="PROSITE" id="PS50885"/>
    </source>
</evidence>
<dbReference type="Pfam" id="PF00512">
    <property type="entry name" value="HisKA"/>
    <property type="match status" value="1"/>
</dbReference>
<dbReference type="Gene3D" id="3.30.565.10">
    <property type="entry name" value="Histidine kinase-like ATPase, C-terminal domain"/>
    <property type="match status" value="1"/>
</dbReference>
<feature type="domain" description="HAMP" evidence="17">
    <location>
        <begin position="183"/>
        <end position="235"/>
    </location>
</feature>
<name>A0A0C4Y1L5_9BURK</name>
<accession>A0A0C4Y1L5</accession>
<dbReference type="SMART" id="SM00387">
    <property type="entry name" value="HATPase_c"/>
    <property type="match status" value="1"/>
</dbReference>
<dbReference type="InterPro" id="IPR004358">
    <property type="entry name" value="Sig_transdc_His_kin-like_C"/>
</dbReference>
<dbReference type="SMART" id="SM00304">
    <property type="entry name" value="HAMP"/>
    <property type="match status" value="1"/>
</dbReference>
<dbReference type="AlphaFoldDB" id="A0A0C4Y1L5"/>
<dbReference type="PRINTS" id="PR00344">
    <property type="entry name" value="BCTRLSENSOR"/>
</dbReference>
<evidence type="ECO:0000256" key="4">
    <source>
        <dbReference type="ARBA" id="ARBA00022475"/>
    </source>
</evidence>
<dbReference type="STRING" id="68895.RR42_m1594"/>
<dbReference type="SUPFAM" id="SSF55874">
    <property type="entry name" value="ATPase domain of HSP90 chaperone/DNA topoisomerase II/histidine kinase"/>
    <property type="match status" value="1"/>
</dbReference>
<keyword evidence="9" id="KW-0547">Nucleotide-binding</keyword>
<feature type="domain" description="Histidine kinase" evidence="16">
    <location>
        <begin position="243"/>
        <end position="449"/>
    </location>
</feature>
<feature type="transmembrane region" description="Helical" evidence="15">
    <location>
        <begin position="163"/>
        <end position="185"/>
    </location>
</feature>
<keyword evidence="19" id="KW-1185">Reference proteome</keyword>
<keyword evidence="5" id="KW-0997">Cell inner membrane</keyword>
<dbReference type="GO" id="GO:0005524">
    <property type="term" value="F:ATP binding"/>
    <property type="evidence" value="ECO:0007669"/>
    <property type="project" value="UniProtKB-KW"/>
</dbReference>
<dbReference type="CDD" id="cd06225">
    <property type="entry name" value="HAMP"/>
    <property type="match status" value="1"/>
</dbReference>
<keyword evidence="14 15" id="KW-0472">Membrane</keyword>
<dbReference type="GO" id="GO:0005886">
    <property type="term" value="C:plasma membrane"/>
    <property type="evidence" value="ECO:0007669"/>
    <property type="project" value="UniProtKB-SubCell"/>
</dbReference>
<evidence type="ECO:0000256" key="10">
    <source>
        <dbReference type="ARBA" id="ARBA00022777"/>
    </source>
</evidence>
<dbReference type="EC" id="2.7.13.3" evidence="3"/>
<evidence type="ECO:0000313" key="18">
    <source>
        <dbReference type="EMBL" id="AJG18992.1"/>
    </source>
</evidence>
<keyword evidence="13" id="KW-0902">Two-component regulatory system</keyword>
<evidence type="ECO:0000256" key="15">
    <source>
        <dbReference type="SAM" id="Phobius"/>
    </source>
</evidence>
<feature type="transmembrane region" description="Helical" evidence="15">
    <location>
        <begin position="16"/>
        <end position="36"/>
    </location>
</feature>
<keyword evidence="11" id="KW-0067">ATP-binding</keyword>
<keyword evidence="10 18" id="KW-0418">Kinase</keyword>
<dbReference type="InterPro" id="IPR003594">
    <property type="entry name" value="HATPase_dom"/>
</dbReference>
<dbReference type="PANTHER" id="PTHR44936:SF5">
    <property type="entry name" value="SENSOR HISTIDINE KINASE ENVZ"/>
    <property type="match status" value="1"/>
</dbReference>
<evidence type="ECO:0000313" key="19">
    <source>
        <dbReference type="Proteomes" id="UP000031843"/>
    </source>
</evidence>
<dbReference type="Gene3D" id="3.30.450.300">
    <property type="entry name" value="Sensor histidine kinase RisS, periplasmic domain"/>
    <property type="match status" value="1"/>
</dbReference>
<evidence type="ECO:0000256" key="2">
    <source>
        <dbReference type="ARBA" id="ARBA00004429"/>
    </source>
</evidence>
<dbReference type="OrthoDB" id="9804645at2"/>
<evidence type="ECO:0000256" key="5">
    <source>
        <dbReference type="ARBA" id="ARBA00022519"/>
    </source>
</evidence>
<keyword evidence="6" id="KW-0597">Phosphoprotein</keyword>
<dbReference type="Gene3D" id="1.10.287.130">
    <property type="match status" value="1"/>
</dbReference>
<proteinExistence type="predicted"/>
<evidence type="ECO:0000256" key="3">
    <source>
        <dbReference type="ARBA" id="ARBA00012438"/>
    </source>
</evidence>
<evidence type="ECO:0000256" key="8">
    <source>
        <dbReference type="ARBA" id="ARBA00022692"/>
    </source>
</evidence>
<keyword evidence="7" id="KW-0808">Transferase</keyword>
<evidence type="ECO:0000256" key="6">
    <source>
        <dbReference type="ARBA" id="ARBA00022553"/>
    </source>
</evidence>
<dbReference type="SUPFAM" id="SSF47384">
    <property type="entry name" value="Homodimeric domain of signal transducing histidine kinase"/>
    <property type="match status" value="1"/>
</dbReference>
<dbReference type="EMBL" id="CP010536">
    <property type="protein sequence ID" value="AJG18992.1"/>
    <property type="molecule type" value="Genomic_DNA"/>
</dbReference>
<dbReference type="InterPro" id="IPR003661">
    <property type="entry name" value="HisK_dim/P_dom"/>
</dbReference>
<dbReference type="PROSITE" id="PS50109">
    <property type="entry name" value="HIS_KIN"/>
    <property type="match status" value="1"/>
</dbReference>
<evidence type="ECO:0000256" key="14">
    <source>
        <dbReference type="ARBA" id="ARBA00023136"/>
    </source>
</evidence>
<dbReference type="Proteomes" id="UP000031843">
    <property type="component" value="Chromosome main"/>
</dbReference>
<dbReference type="Pfam" id="PF16524">
    <property type="entry name" value="RisS_PPD"/>
    <property type="match status" value="1"/>
</dbReference>